<dbReference type="RefSeq" id="WP_156635668.1">
    <property type="nucleotide sequence ID" value="NZ_CACRTL010000029.1"/>
</dbReference>
<dbReference type="AlphaFoldDB" id="A0A6N3C6S4"/>
<dbReference type="EMBL" id="CACRTL010000029">
    <property type="protein sequence ID" value="VYU10668.1"/>
    <property type="molecule type" value="Genomic_DNA"/>
</dbReference>
<accession>A0A6N3C6S4</accession>
<evidence type="ECO:0000313" key="1">
    <source>
        <dbReference type="EMBL" id="VYU10668.1"/>
    </source>
</evidence>
<name>A0A6N3C6S4_9FIRM</name>
<reference evidence="1" key="1">
    <citation type="submission" date="2019-11" db="EMBL/GenBank/DDBJ databases">
        <authorList>
            <person name="Feng L."/>
        </authorList>
    </citation>
    <scope>NUCLEOTIDE SEQUENCE</scope>
    <source>
        <strain evidence="1">CramosumLFYP8</strain>
    </source>
</reference>
<gene>
    <name evidence="1" type="ORF">CRLFYP8_02964</name>
</gene>
<organism evidence="1">
    <name type="scientific">Thomasclavelia ramosa</name>
    <dbReference type="NCBI Taxonomy" id="1547"/>
    <lineage>
        <taxon>Bacteria</taxon>
        <taxon>Bacillati</taxon>
        <taxon>Bacillota</taxon>
        <taxon>Erysipelotrichia</taxon>
        <taxon>Erysipelotrichales</taxon>
        <taxon>Coprobacillaceae</taxon>
        <taxon>Thomasclavelia</taxon>
    </lineage>
</organism>
<sequence length="149" mass="17856">MLKIEKIKEKIKNFDTDVTADEILSCWLYRITTNPSVKKHNCSGLVCSECLRLSLLNLLEEYKETVKLSKFEYEYLKFAKENEYNFIARDEDGGLFLYNIEPWKGEITWKYRDSGIRIFTKMFNFVRWQDEEPYSIDEILSNCEVMEDE</sequence>
<protein>
    <submittedName>
        <fullName evidence="1">Uncharacterized protein</fullName>
    </submittedName>
</protein>
<proteinExistence type="predicted"/>